<protein>
    <recommendedName>
        <fullName evidence="6">Ribosomal RNA small subunit methyltransferase G</fullName>
        <ecNumber evidence="6">2.1.1.-</ecNumber>
    </recommendedName>
    <alternativeName>
        <fullName evidence="6">16S rRNA 7-methylguanosine methyltransferase</fullName>
        <shortName evidence="6">16S rRNA m7G methyltransferase</shortName>
    </alternativeName>
</protein>
<evidence type="ECO:0000313" key="7">
    <source>
        <dbReference type="EMBL" id="MBC8576904.1"/>
    </source>
</evidence>
<dbReference type="Gene3D" id="3.40.50.150">
    <property type="entry name" value="Vaccinia Virus protein VP39"/>
    <property type="match status" value="1"/>
</dbReference>
<feature type="binding site" evidence="6">
    <location>
        <begin position="130"/>
        <end position="131"/>
    </location>
    <ligand>
        <name>S-adenosyl-L-methionine</name>
        <dbReference type="ChEBI" id="CHEBI:59789"/>
    </ligand>
</feature>
<comment type="function">
    <text evidence="6">Specifically methylates the N7 position of a guanine in 16S rRNA.</text>
</comment>
<dbReference type="PIRSF" id="PIRSF003078">
    <property type="entry name" value="GidB"/>
    <property type="match status" value="1"/>
</dbReference>
<keyword evidence="2 6" id="KW-0698">rRNA processing</keyword>
<reference evidence="7 8" key="1">
    <citation type="submission" date="2020-08" db="EMBL/GenBank/DDBJ databases">
        <title>Genome public.</title>
        <authorList>
            <person name="Liu C."/>
            <person name="Sun Q."/>
        </authorList>
    </citation>
    <scope>NUCLEOTIDE SEQUENCE [LARGE SCALE GENOMIC DNA]</scope>
    <source>
        <strain evidence="7 8">BX1</strain>
    </source>
</reference>
<dbReference type="InterPro" id="IPR003682">
    <property type="entry name" value="rRNA_ssu_MeTfrase_G"/>
</dbReference>
<dbReference type="PANTHER" id="PTHR31760">
    <property type="entry name" value="S-ADENOSYL-L-METHIONINE-DEPENDENT METHYLTRANSFERASES SUPERFAMILY PROTEIN"/>
    <property type="match status" value="1"/>
</dbReference>
<evidence type="ECO:0000256" key="1">
    <source>
        <dbReference type="ARBA" id="ARBA00022490"/>
    </source>
</evidence>
<proteinExistence type="inferred from homology"/>
<gene>
    <name evidence="6 7" type="primary">rsmG</name>
    <name evidence="7" type="ORF">H8717_10875</name>
</gene>
<comment type="caution">
    <text evidence="6">Lacks conserved residue(s) required for the propagation of feature annotation.</text>
</comment>
<evidence type="ECO:0000256" key="2">
    <source>
        <dbReference type="ARBA" id="ARBA00022552"/>
    </source>
</evidence>
<dbReference type="EMBL" id="JACRTB010000017">
    <property type="protein sequence ID" value="MBC8576904.1"/>
    <property type="molecule type" value="Genomic_DNA"/>
</dbReference>
<keyword evidence="5 6" id="KW-0949">S-adenosyl-L-methionine</keyword>
<dbReference type="PANTHER" id="PTHR31760:SF0">
    <property type="entry name" value="S-ADENOSYL-L-METHIONINE-DEPENDENT METHYLTRANSFERASES SUPERFAMILY PROTEIN"/>
    <property type="match status" value="1"/>
</dbReference>
<evidence type="ECO:0000256" key="6">
    <source>
        <dbReference type="HAMAP-Rule" id="MF_00074"/>
    </source>
</evidence>
<evidence type="ECO:0000256" key="5">
    <source>
        <dbReference type="ARBA" id="ARBA00022691"/>
    </source>
</evidence>
<dbReference type="InterPro" id="IPR029063">
    <property type="entry name" value="SAM-dependent_MTases_sf"/>
</dbReference>
<evidence type="ECO:0000313" key="8">
    <source>
        <dbReference type="Proteomes" id="UP000658131"/>
    </source>
</evidence>
<comment type="similarity">
    <text evidence="6">Belongs to the methyltransferase superfamily. RNA methyltransferase RsmG family.</text>
</comment>
<comment type="caution">
    <text evidence="7">The sequence shown here is derived from an EMBL/GenBank/DDBJ whole genome shotgun (WGS) entry which is preliminary data.</text>
</comment>
<organism evidence="7 8">
    <name type="scientific">Yanshouia hominis</name>
    <dbReference type="NCBI Taxonomy" id="2763673"/>
    <lineage>
        <taxon>Bacteria</taxon>
        <taxon>Bacillati</taxon>
        <taxon>Bacillota</taxon>
        <taxon>Clostridia</taxon>
        <taxon>Eubacteriales</taxon>
        <taxon>Oscillospiraceae</taxon>
        <taxon>Yanshouia</taxon>
    </lineage>
</organism>
<sequence>MFQLPTEDFLPLLSSFGISPDNGQLGAFAAYGDFLLEYNEKVNLTAITDPAQIAVKHFADSVIPLSLIGLPQGCSLIDVGTGAGFPGVPLKIMRPDLSLTLLDSLQKRLTFLEQLSGRLGQENAFVHARAEAAGAMPALRGRFDVAASRAVARLSVLCEYCLPLVKVGGFMLALKGPDCRGELEEARNAIRILGGGEPKLVEYSLGEAGGRSLVVIPKLIPTAKKFPRQRVKISEKPL</sequence>
<keyword evidence="1 6" id="KW-0963">Cytoplasm</keyword>
<dbReference type="EC" id="2.1.1.-" evidence="6"/>
<dbReference type="HAMAP" id="MF_00074">
    <property type="entry name" value="16SrRNA_methyltr_G"/>
    <property type="match status" value="1"/>
</dbReference>
<keyword evidence="8" id="KW-1185">Reference proteome</keyword>
<keyword evidence="3 6" id="KW-0489">Methyltransferase</keyword>
<dbReference type="RefSeq" id="WP_262400379.1">
    <property type="nucleotide sequence ID" value="NZ_JACRTB010000017.1"/>
</dbReference>
<dbReference type="Pfam" id="PF02527">
    <property type="entry name" value="GidB"/>
    <property type="match status" value="1"/>
</dbReference>
<comment type="subcellular location">
    <subcellularLocation>
        <location evidence="6">Cytoplasm</location>
    </subcellularLocation>
</comment>
<name>A0ABR7NKH4_9FIRM</name>
<dbReference type="Proteomes" id="UP000658131">
    <property type="component" value="Unassembled WGS sequence"/>
</dbReference>
<evidence type="ECO:0000256" key="4">
    <source>
        <dbReference type="ARBA" id="ARBA00022679"/>
    </source>
</evidence>
<keyword evidence="4 6" id="KW-0808">Transferase</keyword>
<feature type="binding site" evidence="6">
    <location>
        <position position="85"/>
    </location>
    <ligand>
        <name>S-adenosyl-L-methionine</name>
        <dbReference type="ChEBI" id="CHEBI:59789"/>
    </ligand>
</feature>
<feature type="binding site" evidence="6">
    <location>
        <position position="149"/>
    </location>
    <ligand>
        <name>S-adenosyl-L-methionine</name>
        <dbReference type="ChEBI" id="CHEBI:59789"/>
    </ligand>
</feature>
<dbReference type="NCBIfam" id="TIGR00138">
    <property type="entry name" value="rsmG_gidB"/>
    <property type="match status" value="1"/>
</dbReference>
<evidence type="ECO:0000256" key="3">
    <source>
        <dbReference type="ARBA" id="ARBA00022603"/>
    </source>
</evidence>
<feature type="binding site" evidence="6">
    <location>
        <position position="80"/>
    </location>
    <ligand>
        <name>S-adenosyl-L-methionine</name>
        <dbReference type="ChEBI" id="CHEBI:59789"/>
    </ligand>
</feature>
<dbReference type="SUPFAM" id="SSF53335">
    <property type="entry name" value="S-adenosyl-L-methionine-dependent methyltransferases"/>
    <property type="match status" value="1"/>
</dbReference>
<accession>A0ABR7NKH4</accession>